<feature type="transmembrane region" description="Helical" evidence="1">
    <location>
        <begin position="31"/>
        <end position="55"/>
    </location>
</feature>
<sequence length="197" mass="22497">MANQVENFIENNVLPEIKKKRPGLFLILKNFLFLSIKIKIFILLIFLLLLIFIFVNPKFLNWVLSILNIVNKKTTKIQILNSDIKNIEIYTYESYIIGIKIIYKLGSDVIIGSLNKKKDMEKKVIDVSETGYISNLSYSLTASNTPSMNLTVQICNSTNSNPPVQLISKNVNRRDNLVIAYEQLASGIKIKDIVKEN</sequence>
<dbReference type="AlphaFoldDB" id="A0A5E8CLU7"/>
<keyword evidence="1" id="KW-0812">Transmembrane</keyword>
<keyword evidence="1" id="KW-1133">Transmembrane helix</keyword>
<proteinExistence type="predicted"/>
<evidence type="ECO:0000313" key="2">
    <source>
        <dbReference type="EMBL" id="VVU95335.1"/>
    </source>
</evidence>
<name>A0A5E8CLU7_9ZZZZ</name>
<organism evidence="2">
    <name type="scientific">seawater metagenome</name>
    <dbReference type="NCBI Taxonomy" id="1561972"/>
    <lineage>
        <taxon>unclassified sequences</taxon>
        <taxon>metagenomes</taxon>
        <taxon>ecological metagenomes</taxon>
    </lineage>
</organism>
<accession>A0A5E8CLU7</accession>
<keyword evidence="1" id="KW-0472">Membrane</keyword>
<reference evidence="2" key="1">
    <citation type="submission" date="2019-09" db="EMBL/GenBank/DDBJ databases">
        <authorList>
            <person name="Needham M D."/>
        </authorList>
    </citation>
    <scope>NUCLEOTIDE SEQUENCE</scope>
</reference>
<protein>
    <submittedName>
        <fullName evidence="2">Uncharacterized protein</fullName>
    </submittedName>
</protein>
<dbReference type="EMBL" id="CABVLZ010000004">
    <property type="protein sequence ID" value="VVU95335.1"/>
    <property type="molecule type" value="Genomic_DNA"/>
</dbReference>
<gene>
    <name evidence="2" type="ORF">CPAV1605_1086</name>
</gene>
<evidence type="ECO:0000256" key="1">
    <source>
        <dbReference type="SAM" id="Phobius"/>
    </source>
</evidence>